<protein>
    <submittedName>
        <fullName evidence="3">Uncharacterized protein</fullName>
    </submittedName>
</protein>
<feature type="transmembrane region" description="Helical" evidence="2">
    <location>
        <begin position="239"/>
        <end position="263"/>
    </location>
</feature>
<dbReference type="Proteomes" id="UP000320184">
    <property type="component" value="Unassembled WGS sequence"/>
</dbReference>
<feature type="transmembrane region" description="Helical" evidence="2">
    <location>
        <begin position="103"/>
        <end position="126"/>
    </location>
</feature>
<proteinExistence type="predicted"/>
<keyword evidence="2" id="KW-0472">Membrane</keyword>
<organism evidence="3 4">
    <name type="scientific">Eiseniibacteriota bacterium</name>
    <dbReference type="NCBI Taxonomy" id="2212470"/>
    <lineage>
        <taxon>Bacteria</taxon>
        <taxon>Candidatus Eiseniibacteriota</taxon>
    </lineage>
</organism>
<dbReference type="EMBL" id="VBOT01000106">
    <property type="protein sequence ID" value="TMQ50115.1"/>
    <property type="molecule type" value="Genomic_DNA"/>
</dbReference>
<dbReference type="Pfam" id="PF14559">
    <property type="entry name" value="TPR_19"/>
    <property type="match status" value="1"/>
</dbReference>
<reference evidence="3 4" key="1">
    <citation type="journal article" date="2019" name="Nat. Microbiol.">
        <title>Mediterranean grassland soil C-N compound turnover is dependent on rainfall and depth, and is mediated by genomically divergent microorganisms.</title>
        <authorList>
            <person name="Diamond S."/>
            <person name="Andeer P.F."/>
            <person name="Li Z."/>
            <person name="Crits-Christoph A."/>
            <person name="Burstein D."/>
            <person name="Anantharaman K."/>
            <person name="Lane K.R."/>
            <person name="Thomas B.C."/>
            <person name="Pan C."/>
            <person name="Northen T.R."/>
            <person name="Banfield J.F."/>
        </authorList>
    </citation>
    <scope>NUCLEOTIDE SEQUENCE [LARGE SCALE GENOMIC DNA]</scope>
    <source>
        <strain evidence="3">WS_3</strain>
    </source>
</reference>
<feature type="transmembrane region" description="Helical" evidence="2">
    <location>
        <begin position="209"/>
        <end position="227"/>
    </location>
</feature>
<evidence type="ECO:0000313" key="4">
    <source>
        <dbReference type="Proteomes" id="UP000320184"/>
    </source>
</evidence>
<feature type="transmembrane region" description="Helical" evidence="2">
    <location>
        <begin position="20"/>
        <end position="42"/>
    </location>
</feature>
<evidence type="ECO:0000256" key="2">
    <source>
        <dbReference type="SAM" id="Phobius"/>
    </source>
</evidence>
<name>A0A538SFG4_UNCEI</name>
<keyword evidence="2" id="KW-0812">Transmembrane</keyword>
<evidence type="ECO:0000313" key="3">
    <source>
        <dbReference type="EMBL" id="TMQ50115.1"/>
    </source>
</evidence>
<dbReference type="AlphaFoldDB" id="A0A538SFG4"/>
<feature type="transmembrane region" description="Helical" evidence="2">
    <location>
        <begin position="138"/>
        <end position="158"/>
    </location>
</feature>
<comment type="caution">
    <text evidence="3">The sequence shown here is derived from an EMBL/GenBank/DDBJ whole genome shotgun (WGS) entry which is preliminary data.</text>
</comment>
<sequence length="565" mass="61456">MSFWRPLAHQVYYQALGSWIVDHPAAVAALHTVALALATLLLYRALRRVWPGPWAALAASFPLLSESTRAVISWPSQSTDLGVWLFTALAVHEAAARRLATTLLSLLAALLCKEVAVIAALLIPWMPGLGPPDRRTRMRWTAATLGLVAVWAAAYAWVRHHAGLSLPHGLENELPEGAAPVLMRVQWAWSNTIKALFSLPAVYDPRADVLGPAGLLLVLFAAGAFAFDRRARARLKEALPWVLWGGGWFCSAAASLVVIYPFWVPARSIYGSLGFGVMWAAVLGAAGPLFLAGILVLRLAAFAMSPGPPRSISDLPPSTGAFMDFEHLSRLQRLMREARSALKTRYPRLPAGAEVGQAYMPRFAQYAFGGSRGLQVWYRDSSLRWVRMEDFLRDPKRGLSTIVEFEPPPRQIALLSPEALRCQIRAKELLDRQAWRDALVELDRADSIAASGAARFRATEGATRAMALVGLGQNEAAEREALRAIALWPAHPAAHAVLGFLRYKQNRLKEAQAELVHALGANPNDQAARALLSRINQMVTAPALGYGTGERPPTPPPGSPAGRGP</sequence>
<accession>A0A538SFG4</accession>
<feature type="region of interest" description="Disordered" evidence="1">
    <location>
        <begin position="543"/>
        <end position="565"/>
    </location>
</feature>
<dbReference type="SUPFAM" id="SSF48452">
    <property type="entry name" value="TPR-like"/>
    <property type="match status" value="1"/>
</dbReference>
<dbReference type="Gene3D" id="1.25.40.10">
    <property type="entry name" value="Tetratricopeptide repeat domain"/>
    <property type="match status" value="1"/>
</dbReference>
<keyword evidence="2" id="KW-1133">Transmembrane helix</keyword>
<gene>
    <name evidence="3" type="ORF">E6K73_08615</name>
</gene>
<evidence type="ECO:0000256" key="1">
    <source>
        <dbReference type="SAM" id="MobiDB-lite"/>
    </source>
</evidence>
<dbReference type="InterPro" id="IPR011990">
    <property type="entry name" value="TPR-like_helical_dom_sf"/>
</dbReference>
<feature type="transmembrane region" description="Helical" evidence="2">
    <location>
        <begin position="269"/>
        <end position="297"/>
    </location>
</feature>